<organism evidence="1 2">
    <name type="scientific">Exophiala viscosa</name>
    <dbReference type="NCBI Taxonomy" id="2486360"/>
    <lineage>
        <taxon>Eukaryota</taxon>
        <taxon>Fungi</taxon>
        <taxon>Dikarya</taxon>
        <taxon>Ascomycota</taxon>
        <taxon>Pezizomycotina</taxon>
        <taxon>Eurotiomycetes</taxon>
        <taxon>Chaetothyriomycetidae</taxon>
        <taxon>Chaetothyriales</taxon>
        <taxon>Herpotrichiellaceae</taxon>
        <taxon>Exophiala</taxon>
    </lineage>
</organism>
<protein>
    <recommendedName>
        <fullName evidence="3">Transcription factor domain-containing protein</fullName>
    </recommendedName>
</protein>
<keyword evidence="2" id="KW-1185">Reference proteome</keyword>
<reference evidence="1" key="1">
    <citation type="journal article" date="2022" name="bioRxiv">
        <title>Deciphering the potential niche of two novel black yeast fungi from a biological soil crust based on their genomes, phenotypes, and melanin regulation.</title>
        <authorList>
            <consortium name="DOE Joint Genome Institute"/>
            <person name="Carr E.C."/>
            <person name="Barton Q."/>
            <person name="Grambo S."/>
            <person name="Sullivan M."/>
            <person name="Renfro C.M."/>
            <person name="Kuo A."/>
            <person name="Pangilinan J."/>
            <person name="Lipzen A."/>
            <person name="Keymanesh K."/>
            <person name="Savage E."/>
            <person name="Barry K."/>
            <person name="Grigoriev I.V."/>
            <person name="Riekhof W.R."/>
            <person name="Harris S.S."/>
        </authorList>
    </citation>
    <scope>NUCLEOTIDE SEQUENCE</scope>
    <source>
        <strain evidence="1">JF 03-4F</strain>
    </source>
</reference>
<dbReference type="EMBL" id="MU404352">
    <property type="protein sequence ID" value="KAI1614707.1"/>
    <property type="molecule type" value="Genomic_DNA"/>
</dbReference>
<proteinExistence type="predicted"/>
<gene>
    <name evidence="1" type="ORF">EDD36DRAFT_493717</name>
</gene>
<comment type="caution">
    <text evidence="1">The sequence shown here is derived from an EMBL/GenBank/DDBJ whole genome shotgun (WGS) entry which is preliminary data.</text>
</comment>
<evidence type="ECO:0000313" key="1">
    <source>
        <dbReference type="EMBL" id="KAI1614707.1"/>
    </source>
</evidence>
<evidence type="ECO:0008006" key="3">
    <source>
        <dbReference type="Google" id="ProtNLM"/>
    </source>
</evidence>
<dbReference type="Proteomes" id="UP001203852">
    <property type="component" value="Unassembled WGS sequence"/>
</dbReference>
<dbReference type="AlphaFoldDB" id="A0AAN6IE80"/>
<accession>A0AAN6IE80</accession>
<name>A0AAN6IE80_9EURO</name>
<sequence length="541" mass="59807">MPTGGKGNKPRPRFSFVNLEFEAGEVSWVKRHAGPTRSHAAYWGGPVGAQRHQHNADTPALNAVRYHAPPQEAGPVYGCFPTRSSRRWQAIATKTIEYPPLMLSTPTPRQFEPDPLLYLPSLPFEISGTITSAAVCSSLFEFFGETFVKRFLTSYHEDASIMFCGCLLLSYAHNMALTGVGMKTVLLQLKGQLIRQLNTKIATSNILSPRCLTAILALGAPIVCLASQDLPNSLSIRDYVDASAKGDCLCCREPSDMAPRALAELIVHRQAMERLLLQQKTATQDSNSLALLQYISSHLKVSTALEPAHLNPLLLDDRALFPETCPHESTIPSIWSSPLASRWYAKTPTTHAEAAMLALEEVVHGWFSTFLDDEDHPSFATQEVSEQRETLREEIVRIVSITKTPETGEEGMYECCRWASLMLLAVEEEGVPIPVAATHHVQIQPRLVRCLRMTDLSDLWGVHKGLLFWVAALCHAASAGQCFPLLCTTLLARFAQAISMSGYCSEMAIKPLRRLKAFEALCCRHRVEDLSATISPDPTIL</sequence>
<evidence type="ECO:0000313" key="2">
    <source>
        <dbReference type="Proteomes" id="UP001203852"/>
    </source>
</evidence>